<name>A0ABV6JYT0_9PROT</name>
<dbReference type="PANTHER" id="PTHR30614">
    <property type="entry name" value="MEMBRANE COMPONENT OF AMINO ACID ABC TRANSPORTER"/>
    <property type="match status" value="1"/>
</dbReference>
<dbReference type="CDD" id="cd06261">
    <property type="entry name" value="TM_PBP2"/>
    <property type="match status" value="1"/>
</dbReference>
<evidence type="ECO:0000313" key="11">
    <source>
        <dbReference type="EMBL" id="MFC0410895.1"/>
    </source>
</evidence>
<feature type="transmembrane region" description="Helical" evidence="9">
    <location>
        <begin position="22"/>
        <end position="45"/>
    </location>
</feature>
<evidence type="ECO:0000256" key="8">
    <source>
        <dbReference type="ARBA" id="ARBA00023136"/>
    </source>
</evidence>
<keyword evidence="6" id="KW-0029">Amino-acid transport</keyword>
<evidence type="ECO:0000256" key="9">
    <source>
        <dbReference type="RuleBase" id="RU363032"/>
    </source>
</evidence>
<dbReference type="Proteomes" id="UP001589865">
    <property type="component" value="Unassembled WGS sequence"/>
</dbReference>
<dbReference type="Pfam" id="PF00528">
    <property type="entry name" value="BPD_transp_1"/>
    <property type="match status" value="1"/>
</dbReference>
<evidence type="ECO:0000256" key="7">
    <source>
        <dbReference type="ARBA" id="ARBA00022989"/>
    </source>
</evidence>
<feature type="transmembrane region" description="Helical" evidence="9">
    <location>
        <begin position="148"/>
        <end position="168"/>
    </location>
</feature>
<evidence type="ECO:0000256" key="2">
    <source>
        <dbReference type="ARBA" id="ARBA00010072"/>
    </source>
</evidence>
<evidence type="ECO:0000313" key="12">
    <source>
        <dbReference type="Proteomes" id="UP001589865"/>
    </source>
</evidence>
<keyword evidence="3 9" id="KW-0813">Transport</keyword>
<keyword evidence="4" id="KW-1003">Cell membrane</keyword>
<sequence>MFDAAFLAEAWPALLTGAANTVLVSLAGIALGFTIGAVIAAAATAPSRPARVFAALYISFFRGVPLLVQLLLAYYVLPFVGLDVSPWAAAVGMLGLCCAAYAAEILRGGLSTVPPAAIEAARLSGLTPRQTFLRIRLPIALAAMRPALIGEATMILKASALVSVVGITEITRNAQAIAASTFMPLESYLLAGVFYLVLNLVLLGVGAARRQPA</sequence>
<dbReference type="EMBL" id="JBHLUN010000021">
    <property type="protein sequence ID" value="MFC0410895.1"/>
    <property type="molecule type" value="Genomic_DNA"/>
</dbReference>
<comment type="caution">
    <text evidence="11">The sequence shown here is derived from an EMBL/GenBank/DDBJ whole genome shotgun (WGS) entry which is preliminary data.</text>
</comment>
<evidence type="ECO:0000256" key="5">
    <source>
        <dbReference type="ARBA" id="ARBA00022692"/>
    </source>
</evidence>
<reference evidence="11 12" key="1">
    <citation type="submission" date="2024-09" db="EMBL/GenBank/DDBJ databases">
        <authorList>
            <person name="Sun Q."/>
            <person name="Mori K."/>
        </authorList>
    </citation>
    <scope>NUCLEOTIDE SEQUENCE [LARGE SCALE GENOMIC DNA]</scope>
    <source>
        <strain evidence="11 12">TBRC 5777</strain>
    </source>
</reference>
<evidence type="ECO:0000259" key="10">
    <source>
        <dbReference type="PROSITE" id="PS50928"/>
    </source>
</evidence>
<comment type="subcellular location">
    <subcellularLocation>
        <location evidence="1">Cell inner membrane</location>
        <topology evidence="1">Multi-pass membrane protein</topology>
    </subcellularLocation>
    <subcellularLocation>
        <location evidence="9">Cell membrane</location>
        <topology evidence="9">Multi-pass membrane protein</topology>
    </subcellularLocation>
</comment>
<dbReference type="InterPro" id="IPR010065">
    <property type="entry name" value="AA_ABC_transptr_permease_3TM"/>
</dbReference>
<dbReference type="PROSITE" id="PS50928">
    <property type="entry name" value="ABC_TM1"/>
    <property type="match status" value="1"/>
</dbReference>
<dbReference type="Gene3D" id="1.10.3720.10">
    <property type="entry name" value="MetI-like"/>
    <property type="match status" value="1"/>
</dbReference>
<comment type="similarity">
    <text evidence="2">Belongs to the binding-protein-dependent transport system permease family. HisMQ subfamily.</text>
</comment>
<dbReference type="InterPro" id="IPR000515">
    <property type="entry name" value="MetI-like"/>
</dbReference>
<keyword evidence="8 9" id="KW-0472">Membrane</keyword>
<evidence type="ECO:0000256" key="3">
    <source>
        <dbReference type="ARBA" id="ARBA00022448"/>
    </source>
</evidence>
<organism evidence="11 12">
    <name type="scientific">Roseomonas elaeocarpi</name>
    <dbReference type="NCBI Taxonomy" id="907779"/>
    <lineage>
        <taxon>Bacteria</taxon>
        <taxon>Pseudomonadati</taxon>
        <taxon>Pseudomonadota</taxon>
        <taxon>Alphaproteobacteria</taxon>
        <taxon>Acetobacterales</taxon>
        <taxon>Roseomonadaceae</taxon>
        <taxon>Roseomonas</taxon>
    </lineage>
</organism>
<dbReference type="NCBIfam" id="TIGR01726">
    <property type="entry name" value="HEQRo_perm_3TM"/>
    <property type="match status" value="1"/>
</dbReference>
<dbReference type="PANTHER" id="PTHR30614:SF0">
    <property type="entry name" value="L-CYSTINE TRANSPORT SYSTEM PERMEASE PROTEIN TCYL"/>
    <property type="match status" value="1"/>
</dbReference>
<feature type="transmembrane region" description="Helical" evidence="9">
    <location>
        <begin position="87"/>
        <end position="106"/>
    </location>
</feature>
<keyword evidence="12" id="KW-1185">Reference proteome</keyword>
<dbReference type="InterPro" id="IPR035906">
    <property type="entry name" value="MetI-like_sf"/>
</dbReference>
<feature type="transmembrane region" description="Helical" evidence="9">
    <location>
        <begin position="188"/>
        <end position="208"/>
    </location>
</feature>
<evidence type="ECO:0000256" key="1">
    <source>
        <dbReference type="ARBA" id="ARBA00004429"/>
    </source>
</evidence>
<gene>
    <name evidence="11" type="ORF">ACFFGY_21840</name>
</gene>
<accession>A0ABV6JYT0</accession>
<evidence type="ECO:0000256" key="4">
    <source>
        <dbReference type="ARBA" id="ARBA00022475"/>
    </source>
</evidence>
<dbReference type="SUPFAM" id="SSF161098">
    <property type="entry name" value="MetI-like"/>
    <property type="match status" value="1"/>
</dbReference>
<proteinExistence type="inferred from homology"/>
<feature type="domain" description="ABC transmembrane type-1" evidence="10">
    <location>
        <begin position="18"/>
        <end position="206"/>
    </location>
</feature>
<evidence type="ECO:0000256" key="6">
    <source>
        <dbReference type="ARBA" id="ARBA00022970"/>
    </source>
</evidence>
<keyword evidence="7 9" id="KW-1133">Transmembrane helix</keyword>
<keyword evidence="5 9" id="KW-0812">Transmembrane</keyword>
<feature type="transmembrane region" description="Helical" evidence="9">
    <location>
        <begin position="52"/>
        <end position="75"/>
    </location>
</feature>
<protein>
    <submittedName>
        <fullName evidence="11">Amino acid ABC transporter permease</fullName>
    </submittedName>
</protein>
<dbReference type="RefSeq" id="WP_377046654.1">
    <property type="nucleotide sequence ID" value="NZ_JBHLUN010000021.1"/>
</dbReference>
<dbReference type="InterPro" id="IPR043429">
    <property type="entry name" value="ArtM/GltK/GlnP/TcyL/YhdX-like"/>
</dbReference>